<proteinExistence type="predicted"/>
<reference evidence="2" key="1">
    <citation type="journal article" date="2013" name="Genetics">
        <title>The draft genome and transcriptome of Panagrellus redivivus are shaped by the harsh demands of a free-living lifestyle.</title>
        <authorList>
            <person name="Srinivasan J."/>
            <person name="Dillman A.R."/>
            <person name="Macchietto M.G."/>
            <person name="Heikkinen L."/>
            <person name="Lakso M."/>
            <person name="Fracchia K.M."/>
            <person name="Antoshechkin I."/>
            <person name="Mortazavi A."/>
            <person name="Wong G."/>
            <person name="Sternberg P.W."/>
        </authorList>
    </citation>
    <scope>NUCLEOTIDE SEQUENCE [LARGE SCALE GENOMIC DNA]</scope>
    <source>
        <strain evidence="2">MT8872</strain>
    </source>
</reference>
<keyword evidence="1" id="KW-1133">Transmembrane helix</keyword>
<protein>
    <submittedName>
        <fullName evidence="3">Conserved domain protein</fullName>
    </submittedName>
</protein>
<name>A0A7E4ZW07_PANRE</name>
<feature type="transmembrane region" description="Helical" evidence="1">
    <location>
        <begin position="97"/>
        <end position="118"/>
    </location>
</feature>
<dbReference type="WBParaSite" id="Pan_g20694.t1">
    <property type="protein sequence ID" value="Pan_g20694.t1"/>
    <property type="gene ID" value="Pan_g20694"/>
</dbReference>
<sequence length="124" mass="13495">MNPASELNSGHPYAGSEYNGNAGNGSEYNGNVGNGSEFNGNGNGVEKKWFGSNDNMAKGALRSFDEPVIWVCPPEKIIESEPVIINDKEYPITVRKFTSIICLGIILIVTLVLVYMNLKKSKVI</sequence>
<evidence type="ECO:0000313" key="3">
    <source>
        <dbReference type="WBParaSite" id="Pan_g20694.t1"/>
    </source>
</evidence>
<keyword evidence="1" id="KW-0472">Membrane</keyword>
<reference evidence="3" key="2">
    <citation type="submission" date="2020-10" db="UniProtKB">
        <authorList>
            <consortium name="WormBaseParasite"/>
        </authorList>
    </citation>
    <scope>IDENTIFICATION</scope>
</reference>
<dbReference type="AlphaFoldDB" id="A0A7E4ZW07"/>
<accession>A0A7E4ZW07</accession>
<evidence type="ECO:0000313" key="2">
    <source>
        <dbReference type="Proteomes" id="UP000492821"/>
    </source>
</evidence>
<organism evidence="2 3">
    <name type="scientific">Panagrellus redivivus</name>
    <name type="common">Microworm</name>
    <dbReference type="NCBI Taxonomy" id="6233"/>
    <lineage>
        <taxon>Eukaryota</taxon>
        <taxon>Metazoa</taxon>
        <taxon>Ecdysozoa</taxon>
        <taxon>Nematoda</taxon>
        <taxon>Chromadorea</taxon>
        <taxon>Rhabditida</taxon>
        <taxon>Tylenchina</taxon>
        <taxon>Panagrolaimomorpha</taxon>
        <taxon>Panagrolaimoidea</taxon>
        <taxon>Panagrolaimidae</taxon>
        <taxon>Panagrellus</taxon>
    </lineage>
</organism>
<keyword evidence="2" id="KW-1185">Reference proteome</keyword>
<keyword evidence="1" id="KW-0812">Transmembrane</keyword>
<dbReference type="Proteomes" id="UP000492821">
    <property type="component" value="Unassembled WGS sequence"/>
</dbReference>
<evidence type="ECO:0000256" key="1">
    <source>
        <dbReference type="SAM" id="Phobius"/>
    </source>
</evidence>